<accession>A0A2T0U6M5</accession>
<evidence type="ECO:0000256" key="6">
    <source>
        <dbReference type="ARBA" id="ARBA00023136"/>
    </source>
</evidence>
<dbReference type="PANTHER" id="PTHR30026">
    <property type="entry name" value="OUTER MEMBRANE PROTEIN TOLC"/>
    <property type="match status" value="1"/>
</dbReference>
<dbReference type="SUPFAM" id="SSF56954">
    <property type="entry name" value="Outer membrane efflux proteins (OEP)"/>
    <property type="match status" value="1"/>
</dbReference>
<dbReference type="OrthoDB" id="367883at2"/>
<gene>
    <name evidence="10" type="ORF">B0I27_10338</name>
</gene>
<dbReference type="RefSeq" id="WP_106292183.1">
    <property type="nucleotide sequence ID" value="NZ_PVTH01000003.1"/>
</dbReference>
<feature type="signal peptide" evidence="9">
    <location>
        <begin position="1"/>
        <end position="24"/>
    </location>
</feature>
<keyword evidence="11" id="KW-1185">Reference proteome</keyword>
<dbReference type="GO" id="GO:0009279">
    <property type="term" value="C:cell outer membrane"/>
    <property type="evidence" value="ECO:0007669"/>
    <property type="project" value="UniProtKB-SubCell"/>
</dbReference>
<dbReference type="GO" id="GO:0015562">
    <property type="term" value="F:efflux transmembrane transporter activity"/>
    <property type="evidence" value="ECO:0007669"/>
    <property type="project" value="InterPro"/>
</dbReference>
<dbReference type="Gene3D" id="1.20.1600.10">
    <property type="entry name" value="Outer membrane efflux proteins (OEP)"/>
    <property type="match status" value="1"/>
</dbReference>
<comment type="caution">
    <text evidence="10">The sequence shown here is derived from an EMBL/GenBank/DDBJ whole genome shotgun (WGS) entry which is preliminary data.</text>
</comment>
<dbReference type="InterPro" id="IPR003423">
    <property type="entry name" value="OMP_efflux"/>
</dbReference>
<dbReference type="EMBL" id="PVTH01000003">
    <property type="protein sequence ID" value="PRY53573.1"/>
    <property type="molecule type" value="Genomic_DNA"/>
</dbReference>
<keyword evidence="3" id="KW-0813">Transport</keyword>
<dbReference type="GO" id="GO:1990281">
    <property type="term" value="C:efflux pump complex"/>
    <property type="evidence" value="ECO:0007669"/>
    <property type="project" value="TreeGrafter"/>
</dbReference>
<sequence length="449" mass="51221">MKTRKLIFSLVLGIPLMVPGTLSAQTTTADSTLGNATLEQCIQYALKNQPYINQALIDEEIGERDIKSALSGWLPQINANGSFNHNFKQQVSVLNNNGETSFLTIGAKNTSLFSLQADQKILDAGLIQASKTAKYFREQYKQSTENTRISTVVDVSKAFYDILTSREQLNITDENIARLEKQLKDAFAQYEGGLVDKTDYKRAQISLSNSLADKKRITEMLKYKHAYLKQLIGYPVTRDLTINVNNASMESEILLDTTQQLNYRNRIEYKQLETQRELQRINTSYNKLAYLPTLSGFINYNWNYMNKEISNLYDTSYPSSVGGLTLRIPVFQGTRRIQEIRKAQLQERRLELDLIDVRNQIQSQTEAAMASYKANLNDWKTARQNVGLSQEVYNTIKVQYDEGIKTYLELMTAETDLRTSQINYLNALYSLLSSKLDVQQALGTITFQQ</sequence>
<evidence type="ECO:0000256" key="7">
    <source>
        <dbReference type="ARBA" id="ARBA00023237"/>
    </source>
</evidence>
<name>A0A2T0U6M5_9SPHI</name>
<evidence type="ECO:0000256" key="5">
    <source>
        <dbReference type="ARBA" id="ARBA00022692"/>
    </source>
</evidence>
<evidence type="ECO:0000256" key="8">
    <source>
        <dbReference type="SAM" id="Coils"/>
    </source>
</evidence>
<dbReference type="Pfam" id="PF02321">
    <property type="entry name" value="OEP"/>
    <property type="match status" value="2"/>
</dbReference>
<comment type="similarity">
    <text evidence="2">Belongs to the outer membrane factor (OMF) (TC 1.B.17) family.</text>
</comment>
<keyword evidence="9" id="KW-0732">Signal</keyword>
<dbReference type="AlphaFoldDB" id="A0A2T0U6M5"/>
<feature type="coiled-coil region" evidence="8">
    <location>
        <begin position="162"/>
        <end position="189"/>
    </location>
</feature>
<dbReference type="PANTHER" id="PTHR30026:SF20">
    <property type="entry name" value="OUTER MEMBRANE PROTEIN TOLC"/>
    <property type="match status" value="1"/>
</dbReference>
<evidence type="ECO:0000256" key="9">
    <source>
        <dbReference type="SAM" id="SignalP"/>
    </source>
</evidence>
<dbReference type="InterPro" id="IPR051906">
    <property type="entry name" value="TolC-like"/>
</dbReference>
<dbReference type="GO" id="GO:0015288">
    <property type="term" value="F:porin activity"/>
    <property type="evidence" value="ECO:0007669"/>
    <property type="project" value="TreeGrafter"/>
</dbReference>
<feature type="chain" id="PRO_5015699135" evidence="9">
    <location>
        <begin position="25"/>
        <end position="449"/>
    </location>
</feature>
<evidence type="ECO:0000256" key="3">
    <source>
        <dbReference type="ARBA" id="ARBA00022448"/>
    </source>
</evidence>
<dbReference type="Proteomes" id="UP000238034">
    <property type="component" value="Unassembled WGS sequence"/>
</dbReference>
<protein>
    <submittedName>
        <fullName evidence="10">Outer membrane protein TolC</fullName>
    </submittedName>
</protein>
<proteinExistence type="inferred from homology"/>
<keyword evidence="8" id="KW-0175">Coiled coil</keyword>
<keyword evidence="5" id="KW-0812">Transmembrane</keyword>
<keyword evidence="6" id="KW-0472">Membrane</keyword>
<keyword evidence="7" id="KW-0998">Cell outer membrane</keyword>
<evidence type="ECO:0000256" key="1">
    <source>
        <dbReference type="ARBA" id="ARBA00004442"/>
    </source>
</evidence>
<organism evidence="10 11">
    <name type="scientific">Arcticibacter pallidicorallinus</name>
    <dbReference type="NCBI Taxonomy" id="1259464"/>
    <lineage>
        <taxon>Bacteria</taxon>
        <taxon>Pseudomonadati</taxon>
        <taxon>Bacteroidota</taxon>
        <taxon>Sphingobacteriia</taxon>
        <taxon>Sphingobacteriales</taxon>
        <taxon>Sphingobacteriaceae</taxon>
        <taxon>Arcticibacter</taxon>
    </lineage>
</organism>
<comment type="subcellular location">
    <subcellularLocation>
        <location evidence="1">Cell outer membrane</location>
    </subcellularLocation>
</comment>
<keyword evidence="4" id="KW-1134">Transmembrane beta strand</keyword>
<reference evidence="10 11" key="1">
    <citation type="submission" date="2018-03" db="EMBL/GenBank/DDBJ databases">
        <title>Genomic Encyclopedia of Type Strains, Phase III (KMG-III): the genomes of soil and plant-associated and newly described type strains.</title>
        <authorList>
            <person name="Whitman W."/>
        </authorList>
    </citation>
    <scope>NUCLEOTIDE SEQUENCE [LARGE SCALE GENOMIC DNA]</scope>
    <source>
        <strain evidence="10 11">CGMCC 1.9313</strain>
    </source>
</reference>
<evidence type="ECO:0000313" key="10">
    <source>
        <dbReference type="EMBL" id="PRY53573.1"/>
    </source>
</evidence>
<evidence type="ECO:0000256" key="4">
    <source>
        <dbReference type="ARBA" id="ARBA00022452"/>
    </source>
</evidence>
<evidence type="ECO:0000256" key="2">
    <source>
        <dbReference type="ARBA" id="ARBA00007613"/>
    </source>
</evidence>
<evidence type="ECO:0000313" key="11">
    <source>
        <dbReference type="Proteomes" id="UP000238034"/>
    </source>
</evidence>